<reference evidence="2" key="1">
    <citation type="submission" date="2021-02" db="EMBL/GenBank/DDBJ databases">
        <title>Comparative genomics reveals that relaxation of natural selection precedes convergent phenotypic evolution of cavefish.</title>
        <authorList>
            <person name="Peng Z."/>
        </authorList>
    </citation>
    <scope>NUCLEOTIDE SEQUENCE</scope>
    <source>
        <tissue evidence="2">Muscle</tissue>
    </source>
</reference>
<comment type="caution">
    <text evidence="2">The sequence shown here is derived from an EMBL/GenBank/DDBJ whole genome shotgun (WGS) entry which is preliminary data.</text>
</comment>
<dbReference type="EMBL" id="JAFHDT010000002">
    <property type="protein sequence ID" value="KAI7812573.1"/>
    <property type="molecule type" value="Genomic_DNA"/>
</dbReference>
<dbReference type="Proteomes" id="UP001059041">
    <property type="component" value="Linkage Group LG2"/>
</dbReference>
<accession>A0A9W7X234</accession>
<organism evidence="2 3">
    <name type="scientific">Triplophysa rosa</name>
    <name type="common">Cave loach</name>
    <dbReference type="NCBI Taxonomy" id="992332"/>
    <lineage>
        <taxon>Eukaryota</taxon>
        <taxon>Metazoa</taxon>
        <taxon>Chordata</taxon>
        <taxon>Craniata</taxon>
        <taxon>Vertebrata</taxon>
        <taxon>Euteleostomi</taxon>
        <taxon>Actinopterygii</taxon>
        <taxon>Neopterygii</taxon>
        <taxon>Teleostei</taxon>
        <taxon>Ostariophysi</taxon>
        <taxon>Cypriniformes</taxon>
        <taxon>Nemacheilidae</taxon>
        <taxon>Triplophysa</taxon>
    </lineage>
</organism>
<dbReference type="AlphaFoldDB" id="A0A9W7X234"/>
<feature type="region of interest" description="Disordered" evidence="1">
    <location>
        <begin position="1"/>
        <end position="43"/>
    </location>
</feature>
<feature type="compositionally biased region" description="Polar residues" evidence="1">
    <location>
        <begin position="1"/>
        <end position="25"/>
    </location>
</feature>
<sequence length="103" mass="11381">MADQSSPASEHQSTEVAKTLRSSNEFLKPHMKENDGHIANSPEESLSPASVIYFKEALTYNSSIQFSKTSASAAPVRYDFQIEKTKKTRKDSGFIVSDALKIP</sequence>
<keyword evidence="3" id="KW-1185">Reference proteome</keyword>
<gene>
    <name evidence="2" type="ORF">IRJ41_004625</name>
</gene>
<feature type="compositionally biased region" description="Basic and acidic residues" evidence="1">
    <location>
        <begin position="27"/>
        <end position="36"/>
    </location>
</feature>
<evidence type="ECO:0000313" key="3">
    <source>
        <dbReference type="Proteomes" id="UP001059041"/>
    </source>
</evidence>
<evidence type="ECO:0000256" key="1">
    <source>
        <dbReference type="SAM" id="MobiDB-lite"/>
    </source>
</evidence>
<protein>
    <submittedName>
        <fullName evidence="2">Uncharacterized protein</fullName>
    </submittedName>
</protein>
<proteinExistence type="predicted"/>
<name>A0A9W7X234_TRIRA</name>
<evidence type="ECO:0000313" key="2">
    <source>
        <dbReference type="EMBL" id="KAI7812573.1"/>
    </source>
</evidence>